<keyword evidence="2" id="KW-1185">Reference proteome</keyword>
<dbReference type="EMBL" id="UNOZ01000004">
    <property type="protein sequence ID" value="SYX88748.1"/>
    <property type="molecule type" value="Genomic_DNA"/>
</dbReference>
<evidence type="ECO:0000313" key="2">
    <source>
        <dbReference type="Proteomes" id="UP000263595"/>
    </source>
</evidence>
<reference evidence="2" key="1">
    <citation type="submission" date="2018-08" db="EMBL/GenBank/DDBJ databases">
        <authorList>
            <person name="Blom J."/>
        </authorList>
    </citation>
    <scope>NUCLEOTIDE SEQUENCE [LARGE SCALE GENOMIC DNA]</scope>
    <source>
        <strain evidence="2">CCOS 865</strain>
    </source>
</reference>
<proteinExistence type="predicted"/>
<gene>
    <name evidence="1" type="ORF">CCOS865_00987</name>
</gene>
<dbReference type="AlphaFoldDB" id="A0A383RQW9"/>
<organism evidence="1 2">
    <name type="scientific">Pseudomonas reidholzensis</name>
    <dbReference type="NCBI Taxonomy" id="1785162"/>
    <lineage>
        <taxon>Bacteria</taxon>
        <taxon>Pseudomonadati</taxon>
        <taxon>Pseudomonadota</taxon>
        <taxon>Gammaproteobacteria</taxon>
        <taxon>Pseudomonadales</taxon>
        <taxon>Pseudomonadaceae</taxon>
        <taxon>Pseudomonas</taxon>
    </lineage>
</organism>
<evidence type="ECO:0000313" key="1">
    <source>
        <dbReference type="EMBL" id="SYX88748.1"/>
    </source>
</evidence>
<dbReference type="Proteomes" id="UP000263595">
    <property type="component" value="Unassembled WGS sequence"/>
</dbReference>
<sequence>MNLDTFDCIADNAKGCVVATLPTGEPFVAEVVVFDTLGGVMGIRKLMQEGESFVYIGFPLDIEDGDHLVGQGGVSAHLGGDQSGVAEAGRVQGLKWNRTDGTLTGKFEFSGKDENGQAFTVTGGEFNLVVSDCSQALQAQTASTACAIIAPALRGNTRIGTTTLVLDDRERPSFIEARQTLDLVGGVWRLGAAFFVTYDEQGLPEITRAFATVDNGGYLARDVSITRMNWVPGEGLSFDFALSFDYNGTLYTMHDGRVDLKL</sequence>
<accession>A0A383RQW9</accession>
<dbReference type="RefSeq" id="WP_119138473.1">
    <property type="nucleotide sequence ID" value="NZ_CBCSFL010000020.1"/>
</dbReference>
<name>A0A383RQW9_9PSED</name>
<protein>
    <submittedName>
        <fullName evidence="1">Uncharacterized protein</fullName>
    </submittedName>
</protein>
<dbReference type="OrthoDB" id="6869533at2"/>